<dbReference type="SMART" id="SM00320">
    <property type="entry name" value="WD40"/>
    <property type="match status" value="11"/>
</dbReference>
<feature type="compositionally biased region" description="Low complexity" evidence="8">
    <location>
        <begin position="1172"/>
        <end position="1184"/>
    </location>
</feature>
<feature type="compositionally biased region" description="Polar residues" evidence="8">
    <location>
        <begin position="1132"/>
        <end position="1144"/>
    </location>
</feature>
<evidence type="ECO:0000313" key="9">
    <source>
        <dbReference type="EMBL" id="KAL0916499.1"/>
    </source>
</evidence>
<name>A0ABD0UUV9_DENTH</name>
<dbReference type="InterPro" id="IPR036322">
    <property type="entry name" value="WD40_repeat_dom_sf"/>
</dbReference>
<feature type="repeat" description="WD" evidence="7">
    <location>
        <begin position="232"/>
        <end position="263"/>
    </location>
</feature>
<evidence type="ECO:0000256" key="5">
    <source>
        <dbReference type="ARBA" id="ARBA00022737"/>
    </source>
</evidence>
<reference evidence="9 10" key="1">
    <citation type="journal article" date="2024" name="Plant Biotechnol. J.">
        <title>Dendrobium thyrsiflorum genome and its molecular insights into genes involved in important horticultural traits.</title>
        <authorList>
            <person name="Chen B."/>
            <person name="Wang J.Y."/>
            <person name="Zheng P.J."/>
            <person name="Li K.L."/>
            <person name="Liang Y.M."/>
            <person name="Chen X.F."/>
            <person name="Zhang C."/>
            <person name="Zhao X."/>
            <person name="He X."/>
            <person name="Zhang G.Q."/>
            <person name="Liu Z.J."/>
            <person name="Xu Q."/>
        </authorList>
    </citation>
    <scope>NUCLEOTIDE SEQUENCE [LARGE SCALE GENOMIC DNA]</scope>
    <source>
        <strain evidence="9">GZMU011</strain>
    </source>
</reference>
<comment type="caution">
    <text evidence="9">The sequence shown here is derived from an EMBL/GenBank/DDBJ whole genome shotgun (WGS) entry which is preliminary data.</text>
</comment>
<gene>
    <name evidence="9" type="ORF">M5K25_014019</name>
</gene>
<keyword evidence="10" id="KW-1185">Reference proteome</keyword>
<dbReference type="SUPFAM" id="SSF50978">
    <property type="entry name" value="WD40 repeat-like"/>
    <property type="match status" value="3"/>
</dbReference>
<feature type="repeat" description="WD" evidence="7">
    <location>
        <begin position="1062"/>
        <end position="1076"/>
    </location>
</feature>
<dbReference type="Pfam" id="PF00400">
    <property type="entry name" value="WD40"/>
    <property type="match status" value="2"/>
</dbReference>
<dbReference type="InterPro" id="IPR019775">
    <property type="entry name" value="WD40_repeat_CS"/>
</dbReference>
<accession>A0ABD0UUV9</accession>
<dbReference type="PROSITE" id="PS50082">
    <property type="entry name" value="WD_REPEATS_2"/>
    <property type="match status" value="2"/>
</dbReference>
<dbReference type="InterPro" id="IPR001680">
    <property type="entry name" value="WD40_rpt"/>
</dbReference>
<comment type="subcellular location">
    <subcellularLocation>
        <location evidence="1">Cytoplasm</location>
    </subcellularLocation>
</comment>
<evidence type="ECO:0000256" key="3">
    <source>
        <dbReference type="ARBA" id="ARBA00022574"/>
    </source>
</evidence>
<evidence type="ECO:0000256" key="6">
    <source>
        <dbReference type="ARBA" id="ARBA00038255"/>
    </source>
</evidence>
<dbReference type="PROSITE" id="PS00678">
    <property type="entry name" value="WD_REPEATS_1"/>
    <property type="match status" value="2"/>
</dbReference>
<dbReference type="PANTHER" id="PTHR14344">
    <property type="entry name" value="WD REPEAT PROTEIN"/>
    <property type="match status" value="1"/>
</dbReference>
<evidence type="ECO:0000256" key="1">
    <source>
        <dbReference type="ARBA" id="ARBA00004496"/>
    </source>
</evidence>
<dbReference type="GO" id="GO:0008033">
    <property type="term" value="P:tRNA processing"/>
    <property type="evidence" value="ECO:0007669"/>
    <property type="project" value="UniProtKB-KW"/>
</dbReference>
<organism evidence="9 10">
    <name type="scientific">Dendrobium thyrsiflorum</name>
    <name type="common">Pinecone-like raceme dendrobium</name>
    <name type="synonym">Orchid</name>
    <dbReference type="NCBI Taxonomy" id="117978"/>
    <lineage>
        <taxon>Eukaryota</taxon>
        <taxon>Viridiplantae</taxon>
        <taxon>Streptophyta</taxon>
        <taxon>Embryophyta</taxon>
        <taxon>Tracheophyta</taxon>
        <taxon>Spermatophyta</taxon>
        <taxon>Magnoliopsida</taxon>
        <taxon>Liliopsida</taxon>
        <taxon>Asparagales</taxon>
        <taxon>Orchidaceae</taxon>
        <taxon>Epidendroideae</taxon>
        <taxon>Malaxideae</taxon>
        <taxon>Dendrobiinae</taxon>
        <taxon>Dendrobium</taxon>
    </lineage>
</organism>
<sequence>MAGGVPHFDPPMLRAGSYLGEISALSFLPLPSHLSSRPLLLAGTGSELLLYNLETGTLLRSFHVFDGVRVHGVSVRFSPDPFIAVFGEKKVKLFILRVDANPLQVNIEFVSQLPRFEHWVLDVKFLNDDGYLALGFSDNSLALWDVDNSTLAGCLKSAERCLLYSMRIWGEGLETLRLASGTIYNEVIVWRPSCHDLHASLKSLEPITECTIHDKATQNGYQQFLPIYLSRLTGHEGSISRISWSIDGSKLVSVSDDRSARIWMPNNNGLNYHGFEDNLRSHASNNIALFGHTARIWDCHISDFLIITAGEDCTCRVWDLDGNLLLMFKEHIGRGIWRCLYDQSSALLVTAGFDSAIKVRQVCSPVVREPTKEDKLLNDVKNAREIFTIAAPQVTRQQGLMDSKSEYVRCLCFAHENVLYVATNNGILYHVEICNPGAVRWIQLAQVSKESPVICMDLMSMRSCKTSFMEYVIAIGDGMGKATVMKLICGKSTSMVVFSLTWTAEKKRQLLGIYWCKSLGCRHLFTVDPRGVLKLWKINIALDSDTDENNLKPKVSFVAEFTSYFGARIMCLDASTREQVLVCGDQRGNLTVYPLSEDIMNADSIEVVEKVSIINQFKGAHGISTVTSIMITMLGFNQLEIRTTGGDGCICYFKYDKNYQILEFVGMKQVKELSTIQSVHTSSISVIESQMGKYAIGFTSADIIMWNLANETKMLEIPCGGWRRPYSYHLGAVPEYQFCFAFVKDHNIHIHRQWVPVYERQQHTQVLHLQYHGREIHAVCFISFMLQSNPEKQFDSLIATGCEDGTVRITRCTPLSLESWSESKLLGEHIGGSAVRSICFTSKIYSIGAGQTFCSLNDVSDCSKIEPLLLISVGAKQVLTSWILRYQTADLTEQHLDTRVSETAYCSSNCKHSPISFQWLATHTPSNYASARRRLKKLPETTEHRNASPIVSDAKPEASIVENIEQNSNSASIDMHENDWRYLAVTAFLVKHVDSRFTTCFIVVACSDATLSLRALLLPYRLWFDVALLVPQPSPVLALKHVAVPLCISAYGIISTRVMHIIISGSTDGSISFWDLTEVVENFMQLVLDYQPQLLIDCQRRPRTGRGSQGGRFWRYSINQPSDKKMRESMSENKLSNGSYSRSSEPIAPESSCGQESYLVSDQIGSHHTRSSDSSFSPDSHSMTSFTKRELPPLLVLSSVHQSGVNCLHVSEVKDSNDKLGRVYCVVSGGDDQAVHYLSFKVDGPMANSASCCDKTTDFAKHMQNINLSQPSGSSFVERCSYSLMNNDHHVRILQRQSVNSAHSSSVKGIWTNGIWVISTGLDQRIRCWQIGLCGKLIERAHLIISVPEPESLDVISSDRKRYQIAVAGRGIQIIDFFPPCDED</sequence>
<evidence type="ECO:0008006" key="11">
    <source>
        <dbReference type="Google" id="ProtNLM"/>
    </source>
</evidence>
<keyword evidence="4" id="KW-0819">tRNA processing</keyword>
<proteinExistence type="inferred from homology"/>
<dbReference type="Gene3D" id="2.130.10.10">
    <property type="entry name" value="YVTN repeat-like/Quinoprotein amine dehydrogenase"/>
    <property type="match status" value="4"/>
</dbReference>
<keyword evidence="2" id="KW-0963">Cytoplasm</keyword>
<dbReference type="GO" id="GO:0005737">
    <property type="term" value="C:cytoplasm"/>
    <property type="evidence" value="ECO:0007669"/>
    <property type="project" value="UniProtKB-SubCell"/>
</dbReference>
<feature type="region of interest" description="Disordered" evidence="8">
    <location>
        <begin position="1164"/>
        <end position="1184"/>
    </location>
</feature>
<evidence type="ECO:0000256" key="8">
    <source>
        <dbReference type="SAM" id="MobiDB-lite"/>
    </source>
</evidence>
<evidence type="ECO:0000256" key="4">
    <source>
        <dbReference type="ARBA" id="ARBA00022694"/>
    </source>
</evidence>
<keyword evidence="3 7" id="KW-0853">WD repeat</keyword>
<keyword evidence="5" id="KW-0677">Repeat</keyword>
<dbReference type="Proteomes" id="UP001552299">
    <property type="component" value="Unassembled WGS sequence"/>
</dbReference>
<feature type="compositionally biased region" description="Basic and acidic residues" evidence="8">
    <location>
        <begin position="1122"/>
        <end position="1131"/>
    </location>
</feature>
<dbReference type="InterPro" id="IPR051973">
    <property type="entry name" value="tRNA_Anticodon_Mtase-Reg"/>
</dbReference>
<evidence type="ECO:0000256" key="7">
    <source>
        <dbReference type="PROSITE-ProRule" id="PRU00221"/>
    </source>
</evidence>
<comment type="similarity">
    <text evidence="6">Belongs to the WD repeat WDR6 family.</text>
</comment>
<evidence type="ECO:0000256" key="2">
    <source>
        <dbReference type="ARBA" id="ARBA00022490"/>
    </source>
</evidence>
<dbReference type="EMBL" id="JANQDX010000011">
    <property type="protein sequence ID" value="KAL0916499.1"/>
    <property type="molecule type" value="Genomic_DNA"/>
</dbReference>
<protein>
    <recommendedName>
        <fullName evidence="11">WD repeat-containing protein 6</fullName>
    </recommendedName>
</protein>
<dbReference type="InterPro" id="IPR015943">
    <property type="entry name" value="WD40/YVTN_repeat-like_dom_sf"/>
</dbReference>
<dbReference type="PROSITE" id="PS50294">
    <property type="entry name" value="WD_REPEATS_REGION"/>
    <property type="match status" value="1"/>
</dbReference>
<dbReference type="PANTHER" id="PTHR14344:SF3">
    <property type="entry name" value="WD REPEAT-CONTAINING PROTEIN 6"/>
    <property type="match status" value="1"/>
</dbReference>
<evidence type="ECO:0000313" key="10">
    <source>
        <dbReference type="Proteomes" id="UP001552299"/>
    </source>
</evidence>
<feature type="region of interest" description="Disordered" evidence="8">
    <location>
        <begin position="1122"/>
        <end position="1152"/>
    </location>
</feature>